<dbReference type="Pfam" id="PF21289">
    <property type="entry name" value="EDC4_C"/>
    <property type="match status" value="1"/>
</dbReference>
<accession>A0A9W8ANF0</accession>
<protein>
    <recommendedName>
        <fullName evidence="1">Enhancer of mRNA-decapping protein 4 C-terminal domain-containing protein</fullName>
    </recommendedName>
</protein>
<sequence length="137" mass="15880">MVQERQFEDGFKLALTNREVLLEVCQNVNPNTITTFDVILSQTTMVGIVSEMLVMLSQDTWMKLSWIQAMLVKLQRARIADKSALKAFLPKLLEELDQFRSTLTLPNAHQRPTSQQKMHKKWSDTIQTIRKLAQSFE</sequence>
<dbReference type="OrthoDB" id="21128at2759"/>
<gene>
    <name evidence="2" type="ORF">IWQ62_006750</name>
</gene>
<feature type="domain" description="Enhancer of mRNA-decapping protein 4 C-terminal" evidence="1">
    <location>
        <begin position="1"/>
        <end position="101"/>
    </location>
</feature>
<dbReference type="EMBL" id="JANBPY010004048">
    <property type="protein sequence ID" value="KAJ1949337.1"/>
    <property type="molecule type" value="Genomic_DNA"/>
</dbReference>
<dbReference type="AlphaFoldDB" id="A0A9W8ANF0"/>
<keyword evidence="3" id="KW-1185">Reference proteome</keyword>
<reference evidence="2" key="1">
    <citation type="submission" date="2022-07" db="EMBL/GenBank/DDBJ databases">
        <title>Phylogenomic reconstructions and comparative analyses of Kickxellomycotina fungi.</title>
        <authorList>
            <person name="Reynolds N.K."/>
            <person name="Stajich J.E."/>
            <person name="Barry K."/>
            <person name="Grigoriev I.V."/>
            <person name="Crous P."/>
            <person name="Smith M.E."/>
        </authorList>
    </citation>
    <scope>NUCLEOTIDE SEQUENCE</scope>
    <source>
        <strain evidence="2">RSA 1196</strain>
    </source>
</reference>
<name>A0A9W8ANF0_9FUNG</name>
<dbReference type="InterPro" id="IPR049404">
    <property type="entry name" value="EDC4_C"/>
</dbReference>
<evidence type="ECO:0000313" key="3">
    <source>
        <dbReference type="Proteomes" id="UP001150925"/>
    </source>
</evidence>
<organism evidence="2 3">
    <name type="scientific">Dispira parvispora</name>
    <dbReference type="NCBI Taxonomy" id="1520584"/>
    <lineage>
        <taxon>Eukaryota</taxon>
        <taxon>Fungi</taxon>
        <taxon>Fungi incertae sedis</taxon>
        <taxon>Zoopagomycota</taxon>
        <taxon>Kickxellomycotina</taxon>
        <taxon>Dimargaritomycetes</taxon>
        <taxon>Dimargaritales</taxon>
        <taxon>Dimargaritaceae</taxon>
        <taxon>Dispira</taxon>
    </lineage>
</organism>
<dbReference type="Proteomes" id="UP001150925">
    <property type="component" value="Unassembled WGS sequence"/>
</dbReference>
<evidence type="ECO:0000259" key="1">
    <source>
        <dbReference type="Pfam" id="PF21289"/>
    </source>
</evidence>
<evidence type="ECO:0000313" key="2">
    <source>
        <dbReference type="EMBL" id="KAJ1949337.1"/>
    </source>
</evidence>
<comment type="caution">
    <text evidence="2">The sequence shown here is derived from an EMBL/GenBank/DDBJ whole genome shotgun (WGS) entry which is preliminary data.</text>
</comment>
<proteinExistence type="predicted"/>